<protein>
    <submittedName>
        <fullName evidence="7">Toxin</fullName>
    </submittedName>
</protein>
<name>A0ABY3PYN7_9PSED</name>
<evidence type="ECO:0000256" key="1">
    <source>
        <dbReference type="ARBA" id="ARBA00004613"/>
    </source>
</evidence>
<evidence type="ECO:0000259" key="5">
    <source>
        <dbReference type="Pfam" id="PF12255"/>
    </source>
</evidence>
<dbReference type="SUPFAM" id="SSF69318">
    <property type="entry name" value="Integrin alpha N-terminal domain"/>
    <property type="match status" value="1"/>
</dbReference>
<dbReference type="Pfam" id="PF03534">
    <property type="entry name" value="SpvB"/>
    <property type="match status" value="1"/>
</dbReference>
<comment type="subcellular location">
    <subcellularLocation>
        <location evidence="1">Secreted</location>
    </subcellularLocation>
</comment>
<sequence>MTPDADALVTPPSIAKTASIATNGRSWGEIGATGQRSYTLPLPILKARTLNPELQLVYDGNAGNGKCGLGWDLPLPAISRKTSKGVPHYLPTDFMLADGVELRPELTTRGKIKAKKHTRGKGRGAKTYSVVLYIPRLESTFTRYELWTPTGGGHPFWMVFGADGTQYCYGNTLAACIHDPANPPLIAVWLLVEVRNPEGENIVYQYKADNEVTDARFDYSAQRYLRQVCYCNRTASTDLYCLDHAQPELLDWLFRLIVDYGERVTRREAIPSFLAPEHKWSLRSDPFRNHRFGFEVGTRRLCQQFLLFNHISPDPVLVNRLLLEHETTSHQYKQLKAAHYMSYDATGRVRHTPPIEYFYAALTLNTTPKPFLSLDHMPGLNDGQPYHCVDLYGEGLPGFLCQYDGAWYYREPLRGTPGTDEIVYGPWTLLPLIPNADTSKPVVQILTDLTGDGHLDWIVAQPGGSGYYTLNPDGTWSLFKPFSQFPVEFFHQLTRLGDLSGDGLDSMALIGPNSVRVYANVREHGFAPGQDVPHTPDRLPLFSDARTELVMLGNLHASDLSGLCRVRHDGIETWANLGHGRFGKGVAISPLPFAYQHFNADQIRFADLDGSGAPALIRLCSDHFEIYWNYGGNAFEQVPLIVAWPTDIRYDNLCQVTFADLQGIGCASLLFTKPHMKPQHWVYHFVSERPYLLTGCNNNMGYSATLKHRSSAQFWLDEKRLELMARRRPVCLLPFPQMVLHWLRQDDEITGNYLMQFHEYFEGYYDGVEREFRGFGKVCQTDSELEPGKADSGHTAPRRVTHWFHTGRSIDLVLKGICELDHEITPLGQTLISELDAKGRKERLRKRRKADDNREIAYALAGRALRTEVCQADDPAPARLFSLSESRYRVRIVNDNPSSLLVLELETRSNQYERFMDDPNCQHAVNLAFDAYGHLTHGFTVACARRRTETDKPPFDREDQLRAWVDSHDEQQQYFYLTETLAAFTHLSTDGHWLLGLPWRQRSNAMKLPKGALPGGLHAADISFENFDRHKDSAEWTAARELTSLSQHTYLEAAGKMLYPPLAGPTEQAVFDEKALAAYDDIPPPFAVRDELTKIGYAPMKLFFPEDPAQDLLLNLWSAQSGFFTYADASAFFHVTEVQQTPSHGVTHITWDANHLLTIAITLPDGCKTEVSPDYHTLLPLSIKDPNENIQEVLYEPGGQPVAHSFHGTEEGVPAGFAPLSAYPSQPDLSVEYALANPNTVLASAASAVRTELFSWMPSLPLKTLPLKRKEWIATGLILPDGHIRASALHWLNQRKKRSTSEQTLLKFIRSALRQPVHSLSLVADRYHTDPLQQIQMTISYVDGFGRELQSKQLVPPGDALVATPEDDLVTGADGKPIELPATQRWRVQGRVEYNHKGETIRVYRSYFLNTHRCINDSAIRLHGYHDRMFYDALGRQIQTINALGHLAFDILHPWFKLSYDYNDTEEPPLARPAKKPAPAKPARPAKRIKS</sequence>
<evidence type="ECO:0000256" key="2">
    <source>
        <dbReference type="ARBA" id="ARBA00022525"/>
    </source>
</evidence>
<evidence type="ECO:0000313" key="8">
    <source>
        <dbReference type="Proteomes" id="UP001162907"/>
    </source>
</evidence>
<proteinExistence type="predicted"/>
<feature type="region of interest" description="Disordered" evidence="4">
    <location>
        <begin position="1465"/>
        <end position="1491"/>
    </location>
</feature>
<dbReference type="RefSeq" id="WP_230733168.1">
    <property type="nucleotide sequence ID" value="NZ_CP075567.1"/>
</dbReference>
<dbReference type="InterPro" id="IPR022044">
    <property type="entry name" value="TcdB_toxin_mid/C"/>
</dbReference>
<keyword evidence="8" id="KW-1185">Reference proteome</keyword>
<evidence type="ECO:0000259" key="6">
    <source>
        <dbReference type="Pfam" id="PF12256"/>
    </source>
</evidence>
<organism evidence="7 8">
    <name type="scientific">Pseudomonas fitomaticsae</name>
    <dbReference type="NCBI Taxonomy" id="2837969"/>
    <lineage>
        <taxon>Bacteria</taxon>
        <taxon>Pseudomonadati</taxon>
        <taxon>Pseudomonadota</taxon>
        <taxon>Gammaproteobacteria</taxon>
        <taxon>Pseudomonadales</taxon>
        <taxon>Pseudomonadaceae</taxon>
        <taxon>Pseudomonas</taxon>
    </lineage>
</organism>
<feature type="domain" description="Insecticide toxin TcdB middle/N-terminal" evidence="6">
    <location>
        <begin position="648"/>
        <end position="806"/>
    </location>
</feature>
<keyword evidence="3" id="KW-0843">Virulence</keyword>
<dbReference type="InterPro" id="IPR003284">
    <property type="entry name" value="Sal_SpvB"/>
</dbReference>
<feature type="domain" description="Insecticide toxin TcdB middle/C-terminal" evidence="5">
    <location>
        <begin position="856"/>
        <end position="997"/>
    </location>
</feature>
<accession>A0ABY3PYN7</accession>
<dbReference type="Pfam" id="PF12255">
    <property type="entry name" value="TcdB_toxin_midC"/>
    <property type="match status" value="1"/>
</dbReference>
<dbReference type="Proteomes" id="UP001162907">
    <property type="component" value="Chromosome"/>
</dbReference>
<dbReference type="Pfam" id="PF12256">
    <property type="entry name" value="TcdB_toxin_midN"/>
    <property type="match status" value="1"/>
</dbReference>
<evidence type="ECO:0000313" key="7">
    <source>
        <dbReference type="EMBL" id="UFP99052.1"/>
    </source>
</evidence>
<dbReference type="InterPro" id="IPR022045">
    <property type="entry name" value="TcdB_toxin_mid/N"/>
</dbReference>
<dbReference type="EMBL" id="CP075567">
    <property type="protein sequence ID" value="UFP99052.1"/>
    <property type="molecule type" value="Genomic_DNA"/>
</dbReference>
<gene>
    <name evidence="7" type="ORF">KJY40_23900</name>
</gene>
<reference evidence="7 8" key="1">
    <citation type="journal article" date="2022" name="Int. J. Syst. Evol. Microbiol.">
        <title>Pseudomonas fitomaticsae sp. nov., isolated at Marimurtra Botanical Garden in Blanes, Catalonia, Spain.</title>
        <authorList>
            <person name="Atanasov K.E."/>
            <person name="Galbis D.M."/>
            <person name="Cornado D."/>
            <person name="Serpico A."/>
            <person name="Sanchez G."/>
            <person name="Bosch M."/>
            <person name="Ferrer A."/>
            <person name="Altabella T."/>
        </authorList>
    </citation>
    <scope>NUCLEOTIDE SEQUENCE [LARGE SCALE GENOMIC DNA]</scope>
    <source>
        <strain evidence="7 8">FIT81</strain>
    </source>
</reference>
<evidence type="ECO:0000256" key="3">
    <source>
        <dbReference type="ARBA" id="ARBA00023026"/>
    </source>
</evidence>
<dbReference type="InterPro" id="IPR028994">
    <property type="entry name" value="Integrin_alpha_N"/>
</dbReference>
<evidence type="ECO:0000256" key="4">
    <source>
        <dbReference type="SAM" id="MobiDB-lite"/>
    </source>
</evidence>
<dbReference type="PRINTS" id="PR01341">
    <property type="entry name" value="SALSPVBPROT"/>
</dbReference>
<keyword evidence="2" id="KW-0964">Secreted</keyword>